<evidence type="ECO:0000313" key="7">
    <source>
        <dbReference type="EMBL" id="KAJ4964293.1"/>
    </source>
</evidence>
<dbReference type="PANTHER" id="PTHR11265:SF0">
    <property type="entry name" value="12S RRNA N4-METHYLCYTIDINE METHYLTRANSFERASE"/>
    <property type="match status" value="1"/>
</dbReference>
<protein>
    <recommendedName>
        <fullName evidence="9">MraW methylase family protein</fullName>
    </recommendedName>
</protein>
<evidence type="ECO:0000256" key="1">
    <source>
        <dbReference type="ARBA" id="ARBA00010396"/>
    </source>
</evidence>
<dbReference type="Proteomes" id="UP001141806">
    <property type="component" value="Unassembled WGS sequence"/>
</dbReference>
<organism evidence="7 8">
    <name type="scientific">Protea cynaroides</name>
    <dbReference type="NCBI Taxonomy" id="273540"/>
    <lineage>
        <taxon>Eukaryota</taxon>
        <taxon>Viridiplantae</taxon>
        <taxon>Streptophyta</taxon>
        <taxon>Embryophyta</taxon>
        <taxon>Tracheophyta</taxon>
        <taxon>Spermatophyta</taxon>
        <taxon>Magnoliopsida</taxon>
        <taxon>Proteales</taxon>
        <taxon>Proteaceae</taxon>
        <taxon>Protea</taxon>
    </lineage>
</organism>
<dbReference type="Gene3D" id="1.10.150.170">
    <property type="entry name" value="Putative methyltransferase TM0872, insert domain"/>
    <property type="match status" value="1"/>
</dbReference>
<dbReference type="EMBL" id="JAMYWD010000008">
    <property type="protein sequence ID" value="KAJ4964293.1"/>
    <property type="molecule type" value="Genomic_DNA"/>
</dbReference>
<dbReference type="InterPro" id="IPR029063">
    <property type="entry name" value="SAM-dependent_MTases_sf"/>
</dbReference>
<feature type="region of interest" description="Disordered" evidence="5">
    <location>
        <begin position="68"/>
        <end position="92"/>
    </location>
</feature>
<reference evidence="7" key="1">
    <citation type="journal article" date="2023" name="Plant J.">
        <title>The genome of the king protea, Protea cynaroides.</title>
        <authorList>
            <person name="Chang J."/>
            <person name="Duong T.A."/>
            <person name="Schoeman C."/>
            <person name="Ma X."/>
            <person name="Roodt D."/>
            <person name="Barker N."/>
            <person name="Li Z."/>
            <person name="Van de Peer Y."/>
            <person name="Mizrachi E."/>
        </authorList>
    </citation>
    <scope>NUCLEOTIDE SEQUENCE</scope>
    <source>
        <tissue evidence="7">Young leaves</tissue>
    </source>
</reference>
<dbReference type="NCBIfam" id="TIGR00006">
    <property type="entry name" value="16S rRNA (cytosine(1402)-N(4))-methyltransferase RsmH"/>
    <property type="match status" value="1"/>
</dbReference>
<dbReference type="Gene3D" id="3.40.50.150">
    <property type="entry name" value="Vaccinia Virus protein VP39"/>
    <property type="match status" value="1"/>
</dbReference>
<evidence type="ECO:0000256" key="5">
    <source>
        <dbReference type="SAM" id="MobiDB-lite"/>
    </source>
</evidence>
<dbReference type="PANTHER" id="PTHR11265">
    <property type="entry name" value="S-ADENOSYL-METHYLTRANSFERASE MRAW"/>
    <property type="match status" value="1"/>
</dbReference>
<sequence length="458" mass="51585">MAAARILFLMYLGCPSCNCSSLTSLSSLSLLRAASTFHFNSNLTYSGVARYNTSKSYNSARSIIHEKNKKKKFSKKRDDSNKSKKRDDSGWSARAESLVKRRTRSDKEFVWEHVQRYGSSGTHVPVMLGEVLEVFAPRPHRPPLRSFVDCTVGAAGHSSAIIQAHSELQLYVGLDVDPLAHEKAHIRIHALMNEDCSLASKLNVYTFSKNFKDIKSILRDVDEKFLIHGVDGILMDLGMSSMQVNNAERGFSVLSDGPLDMRMNPQASLKAEDILNSWPEAEVGRILREYGEEGNWQRLQKKIVNARLDGGLHSTGELVNLIQKIFPASGGRNGWIKTATRVFQGLRIAVNNELQTLEDALYACFDCLSSRGRLVVISFHSLEDRIVKQTFLDIIVNKGEEMDGNMKGKDDNDETWIKQKIEGRKGTILTKRPITPSEEEERLNRRCRSARLRVVQKV</sequence>
<dbReference type="FunFam" id="1.10.150.170:FF:000004">
    <property type="entry name" value="Ribosomal RNA small subunit methyltransferase H"/>
    <property type="match status" value="1"/>
</dbReference>
<comment type="similarity">
    <text evidence="1">Belongs to the methyltransferase superfamily. RsmH family.</text>
</comment>
<evidence type="ECO:0000256" key="4">
    <source>
        <dbReference type="ARBA" id="ARBA00022691"/>
    </source>
</evidence>
<evidence type="ECO:0008006" key="9">
    <source>
        <dbReference type="Google" id="ProtNLM"/>
    </source>
</evidence>
<dbReference type="GO" id="GO:0071424">
    <property type="term" value="F:rRNA (cytosine-N4-)-methyltransferase activity"/>
    <property type="evidence" value="ECO:0007669"/>
    <property type="project" value="TreeGrafter"/>
</dbReference>
<keyword evidence="3" id="KW-0808">Transferase</keyword>
<keyword evidence="4" id="KW-0949">S-adenosyl-L-methionine</keyword>
<dbReference type="SUPFAM" id="SSF53335">
    <property type="entry name" value="S-adenosyl-L-methionine-dependent methyltransferases"/>
    <property type="match status" value="1"/>
</dbReference>
<dbReference type="InterPro" id="IPR002903">
    <property type="entry name" value="RsmH"/>
</dbReference>
<keyword evidence="6" id="KW-0732">Signal</keyword>
<dbReference type="Pfam" id="PF01795">
    <property type="entry name" value="Methyltransf_5"/>
    <property type="match status" value="1"/>
</dbReference>
<dbReference type="HAMAP" id="MF_01007">
    <property type="entry name" value="16SrRNA_methyltr_H"/>
    <property type="match status" value="1"/>
</dbReference>
<accession>A0A9Q0K6Y8</accession>
<dbReference type="GO" id="GO:0070475">
    <property type="term" value="P:rRNA base methylation"/>
    <property type="evidence" value="ECO:0007669"/>
    <property type="project" value="TreeGrafter"/>
</dbReference>
<dbReference type="InterPro" id="IPR023397">
    <property type="entry name" value="SAM-dep_MeTrfase_MraW_recog"/>
</dbReference>
<feature type="compositionally biased region" description="Basic and acidic residues" evidence="5">
    <location>
        <begin position="76"/>
        <end position="89"/>
    </location>
</feature>
<keyword evidence="2" id="KW-0489">Methyltransferase</keyword>
<feature type="chain" id="PRO_5040331832" description="MraW methylase family protein" evidence="6">
    <location>
        <begin position="20"/>
        <end position="458"/>
    </location>
</feature>
<dbReference type="SUPFAM" id="SSF81799">
    <property type="entry name" value="Putative methyltransferase TM0872, insert domain"/>
    <property type="match status" value="1"/>
</dbReference>
<dbReference type="OrthoDB" id="439808at2759"/>
<comment type="caution">
    <text evidence="7">The sequence shown here is derived from an EMBL/GenBank/DDBJ whole genome shotgun (WGS) entry which is preliminary data.</text>
</comment>
<keyword evidence="8" id="KW-1185">Reference proteome</keyword>
<evidence type="ECO:0000256" key="6">
    <source>
        <dbReference type="SAM" id="SignalP"/>
    </source>
</evidence>
<proteinExistence type="inferred from homology"/>
<evidence type="ECO:0000256" key="3">
    <source>
        <dbReference type="ARBA" id="ARBA00022679"/>
    </source>
</evidence>
<dbReference type="AlphaFoldDB" id="A0A9Q0K6Y8"/>
<feature type="signal peptide" evidence="6">
    <location>
        <begin position="1"/>
        <end position="19"/>
    </location>
</feature>
<evidence type="ECO:0000256" key="2">
    <source>
        <dbReference type="ARBA" id="ARBA00022603"/>
    </source>
</evidence>
<name>A0A9Q0K6Y8_9MAGN</name>
<gene>
    <name evidence="7" type="ORF">NE237_024232</name>
</gene>
<evidence type="ECO:0000313" key="8">
    <source>
        <dbReference type="Proteomes" id="UP001141806"/>
    </source>
</evidence>